<sequence>MDNLEQSKDKIKFIKTDLEYNSKSEARNIFKDNEIVFHLAADHGGRGYISSHPADVCSSFAVDHHVFEACSDTNVEKIIFASSACVYPTDLQKDIGSDYKLKETDSNTSNLDSYLSADIEYGWAKLMSEVQMNAFNKQFGLKGCPVRFVTAYGPRENETHAIIAFIYKAIERMDPYEIWGNGQQERDFTYVEDIVDGTVLCAEKISDMTPINLGTGVRYKMIDVAQMIFKILEWTPEKISFDTSKPTGAVSRALDNSLAKKLLGWEPRFSLQEGLKKTIEWYSKNHKRQGHVDESSLLEHN</sequence>
<dbReference type="Gene3D" id="3.90.25.10">
    <property type="entry name" value="UDP-galactose 4-epimerase, domain 1"/>
    <property type="match status" value="1"/>
</dbReference>
<dbReference type="InterPro" id="IPR001509">
    <property type="entry name" value="Epimerase_deHydtase"/>
</dbReference>
<name>A0A382AVJ7_9ZZZZ</name>
<gene>
    <name evidence="3" type="ORF">METZ01_LOCUS158444</name>
</gene>
<evidence type="ECO:0000313" key="3">
    <source>
        <dbReference type="EMBL" id="SVB05590.1"/>
    </source>
</evidence>
<protein>
    <recommendedName>
        <fullName evidence="2">NAD-dependent epimerase/dehydratase domain-containing protein</fullName>
    </recommendedName>
</protein>
<feature type="domain" description="NAD-dependent epimerase/dehydratase" evidence="2">
    <location>
        <begin position="9"/>
        <end position="214"/>
    </location>
</feature>
<evidence type="ECO:0000259" key="2">
    <source>
        <dbReference type="Pfam" id="PF01370"/>
    </source>
</evidence>
<dbReference type="EMBL" id="UINC01027040">
    <property type="protein sequence ID" value="SVB05590.1"/>
    <property type="molecule type" value="Genomic_DNA"/>
</dbReference>
<dbReference type="Pfam" id="PF01370">
    <property type="entry name" value="Epimerase"/>
    <property type="match status" value="1"/>
</dbReference>
<dbReference type="PANTHER" id="PTHR43000">
    <property type="entry name" value="DTDP-D-GLUCOSE 4,6-DEHYDRATASE-RELATED"/>
    <property type="match status" value="1"/>
</dbReference>
<dbReference type="AlphaFoldDB" id="A0A382AVJ7"/>
<comment type="similarity">
    <text evidence="1">Belongs to the NAD(P)-dependent epimerase/dehydratase family.</text>
</comment>
<dbReference type="SUPFAM" id="SSF51735">
    <property type="entry name" value="NAD(P)-binding Rossmann-fold domains"/>
    <property type="match status" value="1"/>
</dbReference>
<proteinExistence type="inferred from homology"/>
<accession>A0A382AVJ7</accession>
<dbReference type="Gene3D" id="3.40.50.720">
    <property type="entry name" value="NAD(P)-binding Rossmann-like Domain"/>
    <property type="match status" value="1"/>
</dbReference>
<reference evidence="3" key="1">
    <citation type="submission" date="2018-05" db="EMBL/GenBank/DDBJ databases">
        <authorList>
            <person name="Lanie J.A."/>
            <person name="Ng W.-L."/>
            <person name="Kazmierczak K.M."/>
            <person name="Andrzejewski T.M."/>
            <person name="Davidsen T.M."/>
            <person name="Wayne K.J."/>
            <person name="Tettelin H."/>
            <person name="Glass J.I."/>
            <person name="Rusch D."/>
            <person name="Podicherti R."/>
            <person name="Tsui H.-C.T."/>
            <person name="Winkler M.E."/>
        </authorList>
    </citation>
    <scope>NUCLEOTIDE SEQUENCE</scope>
</reference>
<organism evidence="3">
    <name type="scientific">marine metagenome</name>
    <dbReference type="NCBI Taxonomy" id="408172"/>
    <lineage>
        <taxon>unclassified sequences</taxon>
        <taxon>metagenomes</taxon>
        <taxon>ecological metagenomes</taxon>
    </lineage>
</organism>
<dbReference type="InterPro" id="IPR036291">
    <property type="entry name" value="NAD(P)-bd_dom_sf"/>
</dbReference>
<evidence type="ECO:0000256" key="1">
    <source>
        <dbReference type="ARBA" id="ARBA00007637"/>
    </source>
</evidence>